<dbReference type="InterPro" id="IPR017853">
    <property type="entry name" value="GH"/>
</dbReference>
<organism evidence="5 6">
    <name type="scientific">Candidatus Desantisbacteria bacterium CG_4_10_14_0_8_um_filter_48_22</name>
    <dbReference type="NCBI Taxonomy" id="1974543"/>
    <lineage>
        <taxon>Bacteria</taxon>
        <taxon>Candidatus Desantisiibacteriota</taxon>
    </lineage>
</organism>
<proteinExistence type="predicted"/>
<dbReference type="Gene3D" id="3.20.20.80">
    <property type="entry name" value="Glycosidases"/>
    <property type="match status" value="1"/>
</dbReference>
<evidence type="ECO:0000256" key="2">
    <source>
        <dbReference type="ARBA" id="ARBA00023295"/>
    </source>
</evidence>
<evidence type="ECO:0000256" key="1">
    <source>
        <dbReference type="ARBA" id="ARBA00022801"/>
    </source>
</evidence>
<dbReference type="InterPro" id="IPR013529">
    <property type="entry name" value="Glyco_hydro_42_N"/>
</dbReference>
<sequence>MKHIFFCAVFLFAFCLSAFAASSITPVDLSKYFNNCGVSSAGETPDLDFANSGYCGDSFPVKTLTANGIPFSVPALKKGAPDNISSQAQVIDVPKGKYAVIYALCASSSVDYLEDLILTYSDGSSSKELFGVSDWMGEPKFGETNAAAFPAMIRKGERTEFPCCLYAQGVIADPLKELVTLTLPQNASIHIFALSLDKNPPPSWVTSRTYDLKKWGRYAYTQEQTGTDSLLLSNRTPMEVTFGFDFSKSDKSARRAAKLCRDLGMTAAEMYIHVLWDVVEPQPGVFNWKNDDRNVKILKEFGEGWMPFIIVGSWYSFPDWFRKSEKHYPYVCLEHNQATADQSLWSPYLKAEIDRFIGIFAQRYADKKVIKRVLLGVTGDYGESIYPAGGNWNTKYHVHTGFWCGDENAKKDFKEFLKAKYLTAEKLNAAWKASFADFAAISPVLRKSALSSRHWLDQMEWYRKSMTDFTEFWVSTTRKYFADVPPVICTGGSDANCLGSDFSAQIKMAKKYNGGIRITNEGSDYAANFTMTRQVASAARFYDIPFSYEPAGNVTPKGVVARMFGAAAAGADEVHFYGGNVFASDSGKTIPQATDAFFRHKAFLTKAAPLIDIAVLCPRIDFAVAEERYGEFYARSAGMRDWFDHDYLDEWMIMDGALDKYRFLVMLEGNITEQKVWDKISEWIKAGGIFVTYDMGASFQTPEGDKKAQADIIGSDEYPAEIKSMAAADLPSYFVLNVGITGDEPYLTGDWNGIEGGNESSHWRWSGTKCGFRFTVNPQKDYVFRLTADCPVPGKLFVNGKEAADISAGMEPVEISGKELKGKTGLEIMMEVEGWMPAEKMPGSSDNRTLGIMVRSAELYESGASEEEKVFHNRIKVKQIDTGKVLDRCLVKKDKGYVALFPGTWADNAGYFQTIRALRAKFGVYPEVDGEKDGLFAVLQQDRIIYYNSTEEKIEKTIRIPADKVTGSGIAKPAANEYKITLEPNSIGCVLFSEKDPINGVSVFEAAKKPSAAEISVKLGKKNSEKGLVQGDGEDGLTEPAEKEGKSCRKLVPNKYGGGRFLYCKAGPDFKPGKKVEIEIEYFDEGTGSIALNYDSKEGPWKTPGDGIALEDSGSWKKYVFTIEDADFKKRCNGFDFRFAYDNDLFVSVIKVTNK</sequence>
<dbReference type="Pfam" id="PF02449">
    <property type="entry name" value="Glyco_hydro_42"/>
    <property type="match status" value="1"/>
</dbReference>
<comment type="caution">
    <text evidence="5">The sequence shown here is derived from an EMBL/GenBank/DDBJ whole genome shotgun (WGS) entry which is preliminary data.</text>
</comment>
<dbReference type="GO" id="GO:0009341">
    <property type="term" value="C:beta-galactosidase complex"/>
    <property type="evidence" value="ECO:0007669"/>
    <property type="project" value="InterPro"/>
</dbReference>
<feature type="domain" description="Glycoside hydrolase family 42 N-terminal" evidence="4">
    <location>
        <begin position="251"/>
        <end position="487"/>
    </location>
</feature>
<accession>A0A2M7S5B5</accession>
<evidence type="ECO:0000259" key="4">
    <source>
        <dbReference type="Pfam" id="PF02449"/>
    </source>
</evidence>
<dbReference type="GO" id="GO:0004565">
    <property type="term" value="F:beta-galactosidase activity"/>
    <property type="evidence" value="ECO:0007669"/>
    <property type="project" value="InterPro"/>
</dbReference>
<name>A0A2M7S5B5_9BACT</name>
<keyword evidence="2" id="KW-0326">Glycosidase</keyword>
<dbReference type="Proteomes" id="UP000229307">
    <property type="component" value="Unassembled WGS sequence"/>
</dbReference>
<gene>
    <name evidence="5" type="ORF">COY52_11190</name>
</gene>
<reference evidence="6" key="1">
    <citation type="submission" date="2017-09" db="EMBL/GenBank/DDBJ databases">
        <title>Depth-based differentiation of microbial function through sediment-hosted aquifers and enrichment of novel symbionts in the deep terrestrial subsurface.</title>
        <authorList>
            <person name="Probst A.J."/>
            <person name="Ladd B."/>
            <person name="Jarett J.K."/>
            <person name="Geller-Mcgrath D.E."/>
            <person name="Sieber C.M.K."/>
            <person name="Emerson J.B."/>
            <person name="Anantharaman K."/>
            <person name="Thomas B.C."/>
            <person name="Malmstrom R."/>
            <person name="Stieglmeier M."/>
            <person name="Klingl A."/>
            <person name="Woyke T."/>
            <person name="Ryan C.M."/>
            <person name="Banfield J.F."/>
        </authorList>
    </citation>
    <scope>NUCLEOTIDE SEQUENCE [LARGE SCALE GENOMIC DNA]</scope>
</reference>
<feature type="signal peptide" evidence="3">
    <location>
        <begin position="1"/>
        <end position="20"/>
    </location>
</feature>
<protein>
    <recommendedName>
        <fullName evidence="4">Glycoside hydrolase family 42 N-terminal domain-containing protein</fullName>
    </recommendedName>
</protein>
<evidence type="ECO:0000313" key="5">
    <source>
        <dbReference type="EMBL" id="PIZ14740.1"/>
    </source>
</evidence>
<evidence type="ECO:0000313" key="6">
    <source>
        <dbReference type="Proteomes" id="UP000229307"/>
    </source>
</evidence>
<feature type="chain" id="PRO_5014624038" description="Glycoside hydrolase family 42 N-terminal domain-containing protein" evidence="3">
    <location>
        <begin position="21"/>
        <end position="1155"/>
    </location>
</feature>
<dbReference type="AlphaFoldDB" id="A0A2M7S5B5"/>
<keyword evidence="1" id="KW-0378">Hydrolase</keyword>
<keyword evidence="3" id="KW-0732">Signal</keyword>
<evidence type="ECO:0000256" key="3">
    <source>
        <dbReference type="SAM" id="SignalP"/>
    </source>
</evidence>
<dbReference type="EMBL" id="PFMR01000309">
    <property type="protein sequence ID" value="PIZ14740.1"/>
    <property type="molecule type" value="Genomic_DNA"/>
</dbReference>
<dbReference type="GO" id="GO:0005975">
    <property type="term" value="P:carbohydrate metabolic process"/>
    <property type="evidence" value="ECO:0007669"/>
    <property type="project" value="InterPro"/>
</dbReference>
<dbReference type="SUPFAM" id="SSF51445">
    <property type="entry name" value="(Trans)glycosidases"/>
    <property type="match status" value="1"/>
</dbReference>